<keyword evidence="1" id="KW-0472">Membrane</keyword>
<reference evidence="3" key="1">
    <citation type="journal article" date="2019" name="Int. J. Syst. Evol. Microbiol.">
        <title>The Global Catalogue of Microorganisms (GCM) 10K type strain sequencing project: providing services to taxonomists for standard genome sequencing and annotation.</title>
        <authorList>
            <consortium name="The Broad Institute Genomics Platform"/>
            <consortium name="The Broad Institute Genome Sequencing Center for Infectious Disease"/>
            <person name="Wu L."/>
            <person name="Ma J."/>
        </authorList>
    </citation>
    <scope>NUCLEOTIDE SEQUENCE [LARGE SCALE GENOMIC DNA]</scope>
    <source>
        <strain evidence="3">KCTC 3950</strain>
    </source>
</reference>
<comment type="caution">
    <text evidence="2">The sequence shown here is derived from an EMBL/GenBank/DDBJ whole genome shotgun (WGS) entry which is preliminary data.</text>
</comment>
<proteinExistence type="predicted"/>
<name>A0ABW5PCT6_9BACL</name>
<dbReference type="Pfam" id="PF13803">
    <property type="entry name" value="DUF4184"/>
    <property type="match status" value="1"/>
</dbReference>
<evidence type="ECO:0000313" key="2">
    <source>
        <dbReference type="EMBL" id="MFD2612706.1"/>
    </source>
</evidence>
<feature type="transmembrane region" description="Helical" evidence="1">
    <location>
        <begin position="59"/>
        <end position="82"/>
    </location>
</feature>
<dbReference type="InterPro" id="IPR025238">
    <property type="entry name" value="DUF4184"/>
</dbReference>
<feature type="transmembrane region" description="Helical" evidence="1">
    <location>
        <begin position="152"/>
        <end position="173"/>
    </location>
</feature>
<gene>
    <name evidence="2" type="ORF">ACFSUF_09765</name>
</gene>
<feature type="transmembrane region" description="Helical" evidence="1">
    <location>
        <begin position="103"/>
        <end position="123"/>
    </location>
</feature>
<protein>
    <submittedName>
        <fullName evidence="2">DUF4184 family protein</fullName>
    </submittedName>
</protein>
<dbReference type="Proteomes" id="UP001597541">
    <property type="component" value="Unassembled WGS sequence"/>
</dbReference>
<keyword evidence="1" id="KW-0812">Transmembrane</keyword>
<sequence>MPFTFAHPLYALPLKFINPRHISAWGLVLGSMSPDFEYFLALEPYQTIGHTHQGLWLQAIPLSVLFVLVFSFVLRILAMHVPSVFQLDRKLYASLEPFEYRKVSSWILFLITVVIGFYSHVFIDSFTHVSGSFARQERALQQEIFQLPLYKWLQYSLSLLGLVAELLLVLWLVRNSVPAQLPVTVQKRRKIHYWLVVIITAAVVVSLKLAFTESTNIVGILVVSSISGTIVGIVLASCLFNKYQQLRRLG</sequence>
<keyword evidence="1" id="KW-1133">Transmembrane helix</keyword>
<evidence type="ECO:0000256" key="1">
    <source>
        <dbReference type="SAM" id="Phobius"/>
    </source>
</evidence>
<accession>A0ABW5PCT6</accession>
<evidence type="ECO:0000313" key="3">
    <source>
        <dbReference type="Proteomes" id="UP001597541"/>
    </source>
</evidence>
<feature type="transmembrane region" description="Helical" evidence="1">
    <location>
        <begin position="193"/>
        <end position="211"/>
    </location>
</feature>
<dbReference type="EMBL" id="JBHUME010000007">
    <property type="protein sequence ID" value="MFD2612706.1"/>
    <property type="molecule type" value="Genomic_DNA"/>
</dbReference>
<feature type="transmembrane region" description="Helical" evidence="1">
    <location>
        <begin position="217"/>
        <end position="240"/>
    </location>
</feature>
<dbReference type="RefSeq" id="WP_377602461.1">
    <property type="nucleotide sequence ID" value="NZ_JBHUME010000007.1"/>
</dbReference>
<organism evidence="2 3">
    <name type="scientific">Paenibacillus gansuensis</name>
    <dbReference type="NCBI Taxonomy" id="306542"/>
    <lineage>
        <taxon>Bacteria</taxon>
        <taxon>Bacillati</taxon>
        <taxon>Bacillota</taxon>
        <taxon>Bacilli</taxon>
        <taxon>Bacillales</taxon>
        <taxon>Paenibacillaceae</taxon>
        <taxon>Paenibacillus</taxon>
    </lineage>
</organism>
<keyword evidence="3" id="KW-1185">Reference proteome</keyword>